<gene>
    <name evidence="1" type="ordered locus">XC_3577</name>
</gene>
<reference evidence="1 2" key="1">
    <citation type="journal article" date="2005" name="Genome Res.">
        <title>Comparative and functional genomic analyses of the pathogenicity of phytopathogen Xanthomonas campestris pv. campestris.</title>
        <authorList>
            <person name="Qian W."/>
            <person name="Jia Y."/>
            <person name="Ren S.X."/>
            <person name="He Y.Q."/>
            <person name="Feng J.X."/>
            <person name="Lu L.F."/>
            <person name="Sun Q."/>
            <person name="Ying G."/>
            <person name="Tang D.J."/>
            <person name="Tang H."/>
            <person name="Wu W."/>
            <person name="Hao P."/>
            <person name="Wang L."/>
            <person name="Jiang B.L."/>
            <person name="Zeng S."/>
            <person name="Gu W.Y."/>
            <person name="Lu G."/>
            <person name="Rong L."/>
            <person name="Tian Y."/>
            <person name="Yao Z."/>
            <person name="Fu G."/>
            <person name="Chen B."/>
            <person name="Fang R."/>
            <person name="Qiang B."/>
            <person name="Chen Z."/>
            <person name="Zhao G.P."/>
            <person name="Tang J.L."/>
            <person name="He C."/>
        </authorList>
    </citation>
    <scope>NUCLEOTIDE SEQUENCE [LARGE SCALE GENOMIC DNA]</scope>
    <source>
        <strain evidence="1 2">8004</strain>
    </source>
</reference>
<protein>
    <submittedName>
        <fullName evidence="1">Uncharacterized protein</fullName>
    </submittedName>
</protein>
<organism evidence="1 2">
    <name type="scientific">Xanthomonas campestris pv. campestris (strain 8004)</name>
    <dbReference type="NCBI Taxonomy" id="314565"/>
    <lineage>
        <taxon>Bacteria</taxon>
        <taxon>Pseudomonadati</taxon>
        <taxon>Pseudomonadota</taxon>
        <taxon>Gammaproteobacteria</taxon>
        <taxon>Lysobacterales</taxon>
        <taxon>Lysobacteraceae</taxon>
        <taxon>Xanthomonas</taxon>
    </lineage>
</organism>
<dbReference type="EMBL" id="CP000050">
    <property type="protein sequence ID" value="AAY50619.1"/>
    <property type="molecule type" value="Genomic_DNA"/>
</dbReference>
<evidence type="ECO:0000313" key="1">
    <source>
        <dbReference type="EMBL" id="AAY50619.1"/>
    </source>
</evidence>
<name>A0A0H2XB33_XANC8</name>
<dbReference type="KEGG" id="xcb:XC_3577"/>
<evidence type="ECO:0000313" key="2">
    <source>
        <dbReference type="Proteomes" id="UP000000420"/>
    </source>
</evidence>
<sequence>MRLSAPRAGTYIVKLDGASFDGVSLLARQ</sequence>
<dbReference type="Proteomes" id="UP000000420">
    <property type="component" value="Chromosome"/>
</dbReference>
<proteinExistence type="predicted"/>
<dbReference type="AlphaFoldDB" id="A0A0H2XB33"/>
<accession>A0A0H2XB33</accession>
<dbReference type="HOGENOM" id="CLU_3410508_0_0_6"/>